<dbReference type="AlphaFoldDB" id="A0A917WC08"/>
<keyword evidence="4 8" id="KW-1133">Transmembrane helix</keyword>
<accession>A0A917WC08</accession>
<dbReference type="Pfam" id="PF13624">
    <property type="entry name" value="SurA_N_3"/>
    <property type="match status" value="1"/>
</dbReference>
<comment type="subcellular location">
    <subcellularLocation>
        <location evidence="1">Cell membrane</location>
        <topology evidence="1">Single-pass type II membrane protein</topology>
    </subcellularLocation>
</comment>
<keyword evidence="5 8" id="KW-0472">Membrane</keyword>
<evidence type="ECO:0000256" key="1">
    <source>
        <dbReference type="ARBA" id="ARBA00004401"/>
    </source>
</evidence>
<evidence type="ECO:0000256" key="2">
    <source>
        <dbReference type="ARBA" id="ARBA00022475"/>
    </source>
</evidence>
<evidence type="ECO:0000256" key="3">
    <source>
        <dbReference type="ARBA" id="ARBA00022692"/>
    </source>
</evidence>
<evidence type="ECO:0000313" key="10">
    <source>
        <dbReference type="EMBL" id="GGL93021.1"/>
    </source>
</evidence>
<feature type="domain" description="PpiC" evidence="9">
    <location>
        <begin position="251"/>
        <end position="366"/>
    </location>
</feature>
<dbReference type="InterPro" id="IPR000297">
    <property type="entry name" value="PPIase_PpiC"/>
</dbReference>
<keyword evidence="3 8" id="KW-0812">Transmembrane</keyword>
<evidence type="ECO:0000256" key="4">
    <source>
        <dbReference type="ARBA" id="ARBA00022989"/>
    </source>
</evidence>
<comment type="caution">
    <text evidence="10">The sequence shown here is derived from an EMBL/GenBank/DDBJ whole genome shotgun (WGS) entry which is preliminary data.</text>
</comment>
<keyword evidence="11" id="KW-1185">Reference proteome</keyword>
<dbReference type="InterPro" id="IPR027304">
    <property type="entry name" value="Trigger_fact/SurA_dom_sf"/>
</dbReference>
<keyword evidence="6" id="KW-0143">Chaperone</keyword>
<feature type="transmembrane region" description="Helical" evidence="8">
    <location>
        <begin position="17"/>
        <end position="35"/>
    </location>
</feature>
<evidence type="ECO:0000256" key="6">
    <source>
        <dbReference type="ARBA" id="ARBA00023186"/>
    </source>
</evidence>
<organism evidence="10 11">
    <name type="scientific">Pseudooceanicola nanhaiensis</name>
    <dbReference type="NCBI Taxonomy" id="375761"/>
    <lineage>
        <taxon>Bacteria</taxon>
        <taxon>Pseudomonadati</taxon>
        <taxon>Pseudomonadota</taxon>
        <taxon>Alphaproteobacteria</taxon>
        <taxon>Rhodobacterales</taxon>
        <taxon>Paracoccaceae</taxon>
        <taxon>Pseudooceanicola</taxon>
    </lineage>
</organism>
<protein>
    <submittedName>
        <fullName evidence="10">Peptidyl-prolyl cis-trans isomerase</fullName>
    </submittedName>
</protein>
<dbReference type="InterPro" id="IPR052029">
    <property type="entry name" value="PpiD_chaperone"/>
</dbReference>
<dbReference type="SUPFAM" id="SSF54534">
    <property type="entry name" value="FKBP-like"/>
    <property type="match status" value="1"/>
</dbReference>
<evidence type="ECO:0000256" key="5">
    <source>
        <dbReference type="ARBA" id="ARBA00023136"/>
    </source>
</evidence>
<reference evidence="10" key="2">
    <citation type="submission" date="2020-09" db="EMBL/GenBank/DDBJ databases">
        <authorList>
            <person name="Sun Q."/>
            <person name="Zhou Y."/>
        </authorList>
    </citation>
    <scope>NUCLEOTIDE SEQUENCE</scope>
    <source>
        <strain evidence="10">CGMCC 1.6293</strain>
    </source>
</reference>
<evidence type="ECO:0000259" key="9">
    <source>
        <dbReference type="Pfam" id="PF13145"/>
    </source>
</evidence>
<reference evidence="10" key="1">
    <citation type="journal article" date="2014" name="Int. J. Syst. Evol. Microbiol.">
        <title>Complete genome sequence of Corynebacterium casei LMG S-19264T (=DSM 44701T), isolated from a smear-ripened cheese.</title>
        <authorList>
            <consortium name="US DOE Joint Genome Institute (JGI-PGF)"/>
            <person name="Walter F."/>
            <person name="Albersmeier A."/>
            <person name="Kalinowski J."/>
            <person name="Ruckert C."/>
        </authorList>
    </citation>
    <scope>NUCLEOTIDE SEQUENCE</scope>
    <source>
        <strain evidence="10">CGMCC 1.6293</strain>
    </source>
</reference>
<sequence>MAADKEPKKKGKTAGQMAIWVILLLLILGLGGFGVTNFSGSVQNVGAVGTKDIPVETYARALQEQIRAIEAQTGQSLSFDQAQSLGLVDQTLSQVITARAFDHETDELGISVGDQTVAEQIRDIPAFQGMNGSFDREAYKFALDRAGLTEARFETSLREETARSILQGAVASGNAVPDTYADTLLDYLGERRRITWARLDESNLDAPIPDPSEEELKTFYDENIDRYMIPERKRITYALLTPDMLLDTMEVDQALLDQTYEDRRDEFERPERRLVERLVFSDEDAATAARERIETGEIDFETLVEQRGLSLSDIDMGDVTQSQLGRAGEEVFGAASGDVVGPLPTDLGPALFRVNGIFPAQTTDKADAMEILREELATGQARRAVETRMEPVEDMLAGGATLEELAEDTEMELGTIDWYEGLKEGIAAYDGFDATAEALAEGDYPELEMLDDGGIFAMRLEGTEPAEPAPFEDVRSRVRASWETQETLAVLRARAETYRDQLAESATFESLGLDTKTEDGVTRSGNVLGTGGDFVERVFGMDKGELLVTEGFGAVQIVRLDDILAPDLDDPATAELREGLKDSVAQNVGQDLFNAFATDIRNRAGVRLDQSAINAVHANFR</sequence>
<evidence type="ECO:0000313" key="11">
    <source>
        <dbReference type="Proteomes" id="UP000649829"/>
    </source>
</evidence>
<dbReference type="RefSeq" id="WP_051630397.1">
    <property type="nucleotide sequence ID" value="NZ_BMLF01000001.1"/>
</dbReference>
<dbReference type="Gene3D" id="1.10.4030.10">
    <property type="entry name" value="Porin chaperone SurA, peptide-binding domain"/>
    <property type="match status" value="1"/>
</dbReference>
<dbReference type="Pfam" id="PF13145">
    <property type="entry name" value="Rotamase_2"/>
    <property type="match status" value="1"/>
</dbReference>
<dbReference type="EMBL" id="BMLF01000001">
    <property type="protein sequence ID" value="GGL93021.1"/>
    <property type="molecule type" value="Genomic_DNA"/>
</dbReference>
<gene>
    <name evidence="10" type="primary">ybaU</name>
    <name evidence="10" type="ORF">GCM10011534_14040</name>
</gene>
<keyword evidence="10" id="KW-0413">Isomerase</keyword>
<keyword evidence="2" id="KW-1003">Cell membrane</keyword>
<dbReference type="Proteomes" id="UP000649829">
    <property type="component" value="Unassembled WGS sequence"/>
</dbReference>
<dbReference type="SUPFAM" id="SSF109998">
    <property type="entry name" value="Triger factor/SurA peptide-binding domain-like"/>
    <property type="match status" value="1"/>
</dbReference>
<dbReference type="PANTHER" id="PTHR47529:SF1">
    <property type="entry name" value="PERIPLASMIC CHAPERONE PPID"/>
    <property type="match status" value="1"/>
</dbReference>
<dbReference type="PANTHER" id="PTHR47529">
    <property type="entry name" value="PEPTIDYL-PROLYL CIS-TRANS ISOMERASE D"/>
    <property type="match status" value="1"/>
</dbReference>
<proteinExistence type="inferred from homology"/>
<dbReference type="GO" id="GO:0003755">
    <property type="term" value="F:peptidyl-prolyl cis-trans isomerase activity"/>
    <property type="evidence" value="ECO:0007669"/>
    <property type="project" value="InterPro"/>
</dbReference>
<evidence type="ECO:0000256" key="8">
    <source>
        <dbReference type="SAM" id="Phobius"/>
    </source>
</evidence>
<evidence type="ECO:0000256" key="7">
    <source>
        <dbReference type="ARBA" id="ARBA00038408"/>
    </source>
</evidence>
<name>A0A917WC08_9RHOB</name>
<comment type="similarity">
    <text evidence="7">Belongs to the PpiD chaperone family.</text>
</comment>
<dbReference type="GO" id="GO:0005886">
    <property type="term" value="C:plasma membrane"/>
    <property type="evidence" value="ECO:0007669"/>
    <property type="project" value="UniProtKB-SubCell"/>
</dbReference>